<reference evidence="1" key="1">
    <citation type="submission" date="2022-03" db="EMBL/GenBank/DDBJ databases">
        <title>Complete genome sequence of Caldinitratiruptor microaerophilus.</title>
        <authorList>
            <person name="Mukaiyama R."/>
            <person name="Nishiyama T."/>
            <person name="Ueda K."/>
        </authorList>
    </citation>
    <scope>NUCLEOTIDE SEQUENCE</scope>
    <source>
        <strain evidence="1">JCM 16183</strain>
    </source>
</reference>
<proteinExistence type="predicted"/>
<dbReference type="KEGG" id="cmic:caldi_13860"/>
<organism evidence="1 2">
    <name type="scientific">Caldinitratiruptor microaerophilus</name>
    <dbReference type="NCBI Taxonomy" id="671077"/>
    <lineage>
        <taxon>Bacteria</taxon>
        <taxon>Bacillati</taxon>
        <taxon>Bacillota</taxon>
        <taxon>Clostridia</taxon>
        <taxon>Eubacteriales</taxon>
        <taxon>Symbiobacteriaceae</taxon>
        <taxon>Caldinitratiruptor</taxon>
    </lineage>
</organism>
<evidence type="ECO:0000313" key="2">
    <source>
        <dbReference type="Proteomes" id="UP001163687"/>
    </source>
</evidence>
<dbReference type="Proteomes" id="UP001163687">
    <property type="component" value="Chromosome"/>
</dbReference>
<evidence type="ECO:0000313" key="1">
    <source>
        <dbReference type="EMBL" id="BDG60296.1"/>
    </source>
</evidence>
<gene>
    <name evidence="1" type="ORF">caldi_13860</name>
</gene>
<dbReference type="EMBL" id="AP025628">
    <property type="protein sequence ID" value="BDG60296.1"/>
    <property type="molecule type" value="Genomic_DNA"/>
</dbReference>
<protein>
    <submittedName>
        <fullName evidence="1">Uncharacterized protein</fullName>
    </submittedName>
</protein>
<dbReference type="RefSeq" id="WP_264844358.1">
    <property type="nucleotide sequence ID" value="NZ_AP025628.1"/>
</dbReference>
<dbReference type="AlphaFoldDB" id="A0AA35CMW9"/>
<sequence>MPIAVPAFFSALPVWTRGPALAPWPAGLRPLPGLTATIPAGLGPWQDQSEPAGLAVPEPVRAALQRFLLAPWKPAVDVSALAEAQRSMIAPDHP</sequence>
<name>A0AA35CMW9_9FIRM</name>
<accession>A0AA35CMW9</accession>
<keyword evidence="2" id="KW-1185">Reference proteome</keyword>